<proteinExistence type="predicted"/>
<evidence type="ECO:0000259" key="2">
    <source>
        <dbReference type="Pfam" id="PF12705"/>
    </source>
</evidence>
<protein>
    <submittedName>
        <fullName evidence="3">RecB family exonuclease-like protein</fullName>
    </submittedName>
</protein>
<dbReference type="AlphaFoldDB" id="A0A9K3PXN5"/>
<dbReference type="EMBL" id="JAGRRH010000010">
    <property type="protein sequence ID" value="KAG7363567.1"/>
    <property type="molecule type" value="Genomic_DNA"/>
</dbReference>
<reference evidence="3" key="2">
    <citation type="submission" date="2021-04" db="EMBL/GenBank/DDBJ databases">
        <authorList>
            <person name="Podell S."/>
        </authorList>
    </citation>
    <scope>NUCLEOTIDE SEQUENCE</scope>
    <source>
        <strain evidence="3">Hildebrandi</strain>
    </source>
</reference>
<dbReference type="GO" id="GO:0004527">
    <property type="term" value="F:exonuclease activity"/>
    <property type="evidence" value="ECO:0007669"/>
    <property type="project" value="UniProtKB-KW"/>
</dbReference>
<gene>
    <name evidence="3" type="ORF">IV203_026928</name>
</gene>
<feature type="domain" description="PD-(D/E)XK endonuclease-like" evidence="2">
    <location>
        <begin position="132"/>
        <end position="442"/>
    </location>
</feature>
<evidence type="ECO:0000313" key="3">
    <source>
        <dbReference type="EMBL" id="KAG7363567.1"/>
    </source>
</evidence>
<name>A0A9K3PXN5_9STRA</name>
<dbReference type="OrthoDB" id="203630at2759"/>
<keyword evidence="3" id="KW-0269">Exonuclease</keyword>
<feature type="region of interest" description="Disordered" evidence="1">
    <location>
        <begin position="96"/>
        <end position="120"/>
    </location>
</feature>
<dbReference type="Pfam" id="PF12705">
    <property type="entry name" value="PDDEXK_1"/>
    <property type="match status" value="1"/>
</dbReference>
<accession>A0A9K3PXN5</accession>
<keyword evidence="3" id="KW-0378">Hydrolase</keyword>
<keyword evidence="3" id="KW-0540">Nuclease</keyword>
<evidence type="ECO:0000313" key="4">
    <source>
        <dbReference type="Proteomes" id="UP000693970"/>
    </source>
</evidence>
<reference evidence="3" key="1">
    <citation type="journal article" date="2021" name="Sci. Rep.">
        <title>Diploid genomic architecture of Nitzschia inconspicua, an elite biomass production diatom.</title>
        <authorList>
            <person name="Oliver A."/>
            <person name="Podell S."/>
            <person name="Pinowska A."/>
            <person name="Traller J.C."/>
            <person name="Smith S.R."/>
            <person name="McClure R."/>
            <person name="Beliaev A."/>
            <person name="Bohutskyi P."/>
            <person name="Hill E.A."/>
            <person name="Rabines A."/>
            <person name="Zheng H."/>
            <person name="Allen L.Z."/>
            <person name="Kuo A."/>
            <person name="Grigoriev I.V."/>
            <person name="Allen A.E."/>
            <person name="Hazlebeck D."/>
            <person name="Allen E.E."/>
        </authorList>
    </citation>
    <scope>NUCLEOTIDE SEQUENCE</scope>
    <source>
        <strain evidence="3">Hildebrandi</strain>
    </source>
</reference>
<sequence length="468" mass="53291">MIIRLLSIICRTSIEVDLSSLELPRSKTVKQTPGRSSPDNPNGVRCINYAVRSLLQFHFNNDRHDHDGIGVAINTIFTAKELSGLSMATPVMSIESMTNQSSSSSSSADNETVDQPLLMHPSDFGEIPFPTHLSPSSAMEFRECPQSFLFQYLYNLKQPTSPVLAKGSMCHKALEHIFDLEPTDRTLENLHNMLRVHWGEKRLKDEYKVLFEDDNGMRDLQAEREWGQSALQLLENYYRSEDPRTVVRPNPYKREVWVNANLTVDPSLGVSSAKGKSLHDEANNVTSAPETFKVRGIVDRIDMVKWSSQQVALRIVDYKTGKAPTLKYSASMNQEIFEKNFWQLKVYALLLREMAVAKNKTKPSKSGSGSGNDGSSMELRYLKLHYLTSEKGRAKVWEMDLGETQQIRDETLQEVHQDLAKIWTDIRSLVATQDPKSFTHCDRSFCYCHKCREKFVPGTLYERMKPSP</sequence>
<dbReference type="Proteomes" id="UP000693970">
    <property type="component" value="Unassembled WGS sequence"/>
</dbReference>
<organism evidence="3 4">
    <name type="scientific">Nitzschia inconspicua</name>
    <dbReference type="NCBI Taxonomy" id="303405"/>
    <lineage>
        <taxon>Eukaryota</taxon>
        <taxon>Sar</taxon>
        <taxon>Stramenopiles</taxon>
        <taxon>Ochrophyta</taxon>
        <taxon>Bacillariophyta</taxon>
        <taxon>Bacillariophyceae</taxon>
        <taxon>Bacillariophycidae</taxon>
        <taxon>Bacillariales</taxon>
        <taxon>Bacillariaceae</taxon>
        <taxon>Nitzschia</taxon>
    </lineage>
</organism>
<comment type="caution">
    <text evidence="3">The sequence shown here is derived from an EMBL/GenBank/DDBJ whole genome shotgun (WGS) entry which is preliminary data.</text>
</comment>
<evidence type="ECO:0000256" key="1">
    <source>
        <dbReference type="SAM" id="MobiDB-lite"/>
    </source>
</evidence>
<keyword evidence="4" id="KW-1185">Reference proteome</keyword>
<dbReference type="InterPro" id="IPR038726">
    <property type="entry name" value="PDDEXK_AddAB-type"/>
</dbReference>